<feature type="non-terminal residue" evidence="2">
    <location>
        <position position="1"/>
    </location>
</feature>
<feature type="region of interest" description="Disordered" evidence="1">
    <location>
        <begin position="1"/>
        <end position="20"/>
    </location>
</feature>
<proteinExistence type="predicted"/>
<organism evidence="2 3">
    <name type="scientific">Araneus ventricosus</name>
    <name type="common">Orbweaver spider</name>
    <name type="synonym">Epeira ventricosa</name>
    <dbReference type="NCBI Taxonomy" id="182803"/>
    <lineage>
        <taxon>Eukaryota</taxon>
        <taxon>Metazoa</taxon>
        <taxon>Ecdysozoa</taxon>
        <taxon>Arthropoda</taxon>
        <taxon>Chelicerata</taxon>
        <taxon>Arachnida</taxon>
        <taxon>Araneae</taxon>
        <taxon>Araneomorphae</taxon>
        <taxon>Entelegynae</taxon>
        <taxon>Araneoidea</taxon>
        <taxon>Araneidae</taxon>
        <taxon>Araneus</taxon>
    </lineage>
</organism>
<dbReference type="EMBL" id="BGPR01052339">
    <property type="protein sequence ID" value="GBO29188.1"/>
    <property type="molecule type" value="Genomic_DNA"/>
</dbReference>
<reference evidence="2 3" key="1">
    <citation type="journal article" date="2019" name="Sci. Rep.">
        <title>Orb-weaving spider Araneus ventricosus genome elucidates the spidroin gene catalogue.</title>
        <authorList>
            <person name="Kono N."/>
            <person name="Nakamura H."/>
            <person name="Ohtoshi R."/>
            <person name="Moran D.A.P."/>
            <person name="Shinohara A."/>
            <person name="Yoshida Y."/>
            <person name="Fujiwara M."/>
            <person name="Mori M."/>
            <person name="Tomita M."/>
            <person name="Arakawa K."/>
        </authorList>
    </citation>
    <scope>NUCLEOTIDE SEQUENCE [LARGE SCALE GENOMIC DNA]</scope>
</reference>
<evidence type="ECO:0000313" key="3">
    <source>
        <dbReference type="Proteomes" id="UP000499080"/>
    </source>
</evidence>
<evidence type="ECO:0000313" key="2">
    <source>
        <dbReference type="EMBL" id="GBO29188.1"/>
    </source>
</evidence>
<dbReference type="AlphaFoldDB" id="A0A4Y2VXY5"/>
<accession>A0A4Y2VXY5</accession>
<name>A0A4Y2VXY5_ARAVE</name>
<keyword evidence="3" id="KW-1185">Reference proteome</keyword>
<gene>
    <name evidence="2" type="ORF">AVEN_239641_1</name>
</gene>
<evidence type="ECO:0000256" key="1">
    <source>
        <dbReference type="SAM" id="MobiDB-lite"/>
    </source>
</evidence>
<comment type="caution">
    <text evidence="2">The sequence shown here is derived from an EMBL/GenBank/DDBJ whole genome shotgun (WGS) entry which is preliminary data.</text>
</comment>
<protein>
    <submittedName>
        <fullName evidence="2">Uncharacterized protein</fullName>
    </submittedName>
</protein>
<dbReference type="Proteomes" id="UP000499080">
    <property type="component" value="Unassembled WGS sequence"/>
</dbReference>
<sequence>SQLRDSSYLGEQMRPDSQVPRDRITLPFYPEVKLLPSLPRRQAKGRSPLENLFQICLLHGELKVPRVNSG</sequence>